<dbReference type="Proteomes" id="UP000887564">
    <property type="component" value="Unplaced"/>
</dbReference>
<evidence type="ECO:0000259" key="1">
    <source>
        <dbReference type="Pfam" id="PF16414"/>
    </source>
</evidence>
<dbReference type="AlphaFoldDB" id="A0A914RAD4"/>
<protein>
    <submittedName>
        <fullName evidence="3">Niemann-Pick C1 N-terminal domain-containing protein</fullName>
    </submittedName>
</protein>
<name>A0A914RAD4_PAREQ</name>
<proteinExistence type="predicted"/>
<dbReference type="Pfam" id="PF16414">
    <property type="entry name" value="NPC1_N"/>
    <property type="match status" value="1"/>
</dbReference>
<feature type="domain" description="Niemann-Pick C1 N-terminal" evidence="1">
    <location>
        <begin position="1"/>
        <end position="67"/>
    </location>
</feature>
<reference evidence="3" key="1">
    <citation type="submission" date="2022-11" db="UniProtKB">
        <authorList>
            <consortium name="WormBaseParasite"/>
        </authorList>
    </citation>
    <scope>IDENTIFICATION</scope>
</reference>
<accession>A0A914RAD4</accession>
<keyword evidence="2" id="KW-1185">Reference proteome</keyword>
<organism evidence="2 3">
    <name type="scientific">Parascaris equorum</name>
    <name type="common">Equine roundworm</name>
    <dbReference type="NCBI Taxonomy" id="6256"/>
    <lineage>
        <taxon>Eukaryota</taxon>
        <taxon>Metazoa</taxon>
        <taxon>Ecdysozoa</taxon>
        <taxon>Nematoda</taxon>
        <taxon>Chromadorea</taxon>
        <taxon>Rhabditida</taxon>
        <taxon>Spirurina</taxon>
        <taxon>Ascaridomorpha</taxon>
        <taxon>Ascaridoidea</taxon>
        <taxon>Ascarididae</taxon>
        <taxon>Parascaris</taxon>
    </lineage>
</organism>
<dbReference type="InterPro" id="IPR032190">
    <property type="entry name" value="NPC1_N"/>
</dbReference>
<evidence type="ECO:0000313" key="3">
    <source>
        <dbReference type="WBParaSite" id="PEQ_0000363001-mRNA-1"/>
    </source>
</evidence>
<dbReference type="WBParaSite" id="PEQ_0000363001-mRNA-1">
    <property type="protein sequence ID" value="PEQ_0000363001-mRNA-1"/>
    <property type="gene ID" value="PEQ_0000363001"/>
</dbReference>
<evidence type="ECO:0000313" key="2">
    <source>
        <dbReference type="Proteomes" id="UP000887564"/>
    </source>
</evidence>
<sequence>MCGVSVAECSISQWFNFMGTYNENIGVPFMINFIVGENKSSSGTPVSPPSTQIVPCSQAPFPGSSACEFAS</sequence>